<dbReference type="Gene3D" id="3.60.20.10">
    <property type="entry name" value="Glutamine Phosphoribosylpyrophosphate, subunit 1, domain 1"/>
    <property type="match status" value="1"/>
</dbReference>
<keyword evidence="4" id="KW-0865">Zymogen</keyword>
<dbReference type="Gene3D" id="1.10.1400.10">
    <property type="match status" value="1"/>
</dbReference>
<dbReference type="Gene3D" id="2.30.120.10">
    <property type="match status" value="1"/>
</dbReference>
<organism evidence="6 7">
    <name type="scientific">Marinibaculum pumilum</name>
    <dbReference type="NCBI Taxonomy" id="1766165"/>
    <lineage>
        <taxon>Bacteria</taxon>
        <taxon>Pseudomonadati</taxon>
        <taxon>Pseudomonadota</taxon>
        <taxon>Alphaproteobacteria</taxon>
        <taxon>Rhodospirillales</taxon>
        <taxon>Rhodospirillaceae</taxon>
        <taxon>Marinibaculum</taxon>
    </lineage>
</organism>
<dbReference type="PANTHER" id="PTHR34218:SF3">
    <property type="entry name" value="ACYL-HOMOSERINE LACTONE ACYLASE PVDQ"/>
    <property type="match status" value="1"/>
</dbReference>
<dbReference type="SUPFAM" id="SSF56235">
    <property type="entry name" value="N-terminal nucleophile aminohydrolases (Ntn hydrolases)"/>
    <property type="match status" value="1"/>
</dbReference>
<sequence length="775" mass="84082">MIRFLTRAAVLVAAAAVLASCAFLAPLPEPADTRQRLAAFPVRDLPVQAPVEIRWNDWAVPFIEAQSDHDAAVALGLVHAHLRLGQMELLRHVSQGRLAEIGGPLALDIDRSLRILDYGKAAPAIVASMPAETRAWLDGYLAGVNHYQDHVRPLPHEFQLMGKAPEPWTAEDLITIGRLASTDVNWLVWFRLLEMRRRDDWAAVWARLVEEGTTSAPSYGMDDRAGLGPLQDIMTGFAKTGSNALVVSGAHSRSGAALIASDPHLGLLLPNTWLLAGVKSPGYHMVGMMVPGLPFMALGRNPDIAWGGTNLRSANSDLFDISGLPASEITSRTEPLAVRWWFDSEVTIRESRYGPVISDAPMLPGTEGDTLALRWIGHDVSDELTAMLRMNRARNWAEFTAAMAGFAISAQNMLYADRSGHIGQVMATHLPSRPPGLPDRMVRPPEAIADWDRIVTSRDLPQAYDPPAGFIASANNRGAEAQVPVGWFFSANDRVRRMQDLVGSAIAAGRKLDVPDLMAMQQDVYMSSAHALAEAFVARIDAAGIRPPPDSGEARLLERLRGWDGHFRVDSAGAVAFEAMLAKFLPAFYAADDLAVAQAGGRLAAMVREDVLAAPAADLDPALRTALAEAVPVAAEFPTWGDMHRLALRHPMGMVPVLGEAYQVGDYPIGGSTDSLMKTAHDVTDQRHDTRYGANARHVSDMADPNANWFVLLGGQDGWLNSSNFADQVELWRDAEYIRMPLEIDAVRAAFPRSITLEPAASPRGTVPETASNAS</sequence>
<dbReference type="InterPro" id="IPR043146">
    <property type="entry name" value="Penicillin_amidase_N_B-knob"/>
</dbReference>
<evidence type="ECO:0000256" key="2">
    <source>
        <dbReference type="ARBA" id="ARBA00022729"/>
    </source>
</evidence>
<comment type="similarity">
    <text evidence="1">Belongs to the peptidase S45 family.</text>
</comment>
<dbReference type="InterPro" id="IPR014395">
    <property type="entry name" value="Pen/GL7ACA/AHL_acylase"/>
</dbReference>
<dbReference type="PIRSF" id="PIRSF001227">
    <property type="entry name" value="Pen_acylase"/>
    <property type="match status" value="1"/>
</dbReference>
<accession>A0ABV7KVM0</accession>
<dbReference type="Pfam" id="PF01804">
    <property type="entry name" value="Penicil_amidase"/>
    <property type="match status" value="1"/>
</dbReference>
<keyword evidence="7" id="KW-1185">Reference proteome</keyword>
<dbReference type="Proteomes" id="UP001595528">
    <property type="component" value="Unassembled WGS sequence"/>
</dbReference>
<dbReference type="InterPro" id="IPR043147">
    <property type="entry name" value="Penicillin_amidase_A-knob"/>
</dbReference>
<dbReference type="CDD" id="cd03747">
    <property type="entry name" value="Ntn_PGA_like"/>
    <property type="match status" value="1"/>
</dbReference>
<gene>
    <name evidence="6" type="ORF">ACFOGJ_03920</name>
</gene>
<evidence type="ECO:0000256" key="3">
    <source>
        <dbReference type="ARBA" id="ARBA00022801"/>
    </source>
</evidence>
<proteinExistence type="inferred from homology"/>
<keyword evidence="2 5" id="KW-0732">Signal</keyword>
<comment type="caution">
    <text evidence="6">The sequence shown here is derived from an EMBL/GenBank/DDBJ whole genome shotgun (WGS) entry which is preliminary data.</text>
</comment>
<dbReference type="InterPro" id="IPR023343">
    <property type="entry name" value="Penicillin_amidase_dom1"/>
</dbReference>
<dbReference type="PROSITE" id="PS51257">
    <property type="entry name" value="PROKAR_LIPOPROTEIN"/>
    <property type="match status" value="1"/>
</dbReference>
<name>A0ABV7KVM0_9PROT</name>
<evidence type="ECO:0000256" key="5">
    <source>
        <dbReference type="SAM" id="SignalP"/>
    </source>
</evidence>
<evidence type="ECO:0000313" key="7">
    <source>
        <dbReference type="Proteomes" id="UP001595528"/>
    </source>
</evidence>
<dbReference type="RefSeq" id="WP_379898295.1">
    <property type="nucleotide sequence ID" value="NZ_JBHRTR010000011.1"/>
</dbReference>
<dbReference type="PANTHER" id="PTHR34218">
    <property type="entry name" value="PEPTIDASE S45 PENICILLIN AMIDASE"/>
    <property type="match status" value="1"/>
</dbReference>
<keyword evidence="3" id="KW-0378">Hydrolase</keyword>
<dbReference type="EMBL" id="JBHRTR010000011">
    <property type="protein sequence ID" value="MFC3226360.1"/>
    <property type="molecule type" value="Genomic_DNA"/>
</dbReference>
<feature type="signal peptide" evidence="5">
    <location>
        <begin position="1"/>
        <end position="24"/>
    </location>
</feature>
<dbReference type="InterPro" id="IPR002692">
    <property type="entry name" value="S45"/>
</dbReference>
<evidence type="ECO:0000256" key="4">
    <source>
        <dbReference type="ARBA" id="ARBA00023145"/>
    </source>
</evidence>
<feature type="chain" id="PRO_5046791258" evidence="5">
    <location>
        <begin position="25"/>
        <end position="775"/>
    </location>
</feature>
<dbReference type="InterPro" id="IPR029055">
    <property type="entry name" value="Ntn_hydrolases_N"/>
</dbReference>
<reference evidence="7" key="1">
    <citation type="journal article" date="2019" name="Int. J. Syst. Evol. Microbiol.">
        <title>The Global Catalogue of Microorganisms (GCM) 10K type strain sequencing project: providing services to taxonomists for standard genome sequencing and annotation.</title>
        <authorList>
            <consortium name="The Broad Institute Genomics Platform"/>
            <consortium name="The Broad Institute Genome Sequencing Center for Infectious Disease"/>
            <person name="Wu L."/>
            <person name="Ma J."/>
        </authorList>
    </citation>
    <scope>NUCLEOTIDE SEQUENCE [LARGE SCALE GENOMIC DNA]</scope>
    <source>
        <strain evidence="7">KCTC 42964</strain>
    </source>
</reference>
<dbReference type="Gene3D" id="1.10.439.10">
    <property type="entry name" value="Penicillin Amidohydrolase, domain 1"/>
    <property type="match status" value="1"/>
</dbReference>
<evidence type="ECO:0000313" key="6">
    <source>
        <dbReference type="EMBL" id="MFC3226360.1"/>
    </source>
</evidence>
<protein>
    <submittedName>
        <fullName evidence="6">Penicillin acylase family protein</fullName>
    </submittedName>
</protein>
<evidence type="ECO:0000256" key="1">
    <source>
        <dbReference type="ARBA" id="ARBA00006586"/>
    </source>
</evidence>